<protein>
    <submittedName>
        <fullName evidence="2">FBD domain-containing protein</fullName>
    </submittedName>
</protein>
<reference evidence="2" key="1">
    <citation type="submission" date="2016-11" db="UniProtKB">
        <authorList>
            <consortium name="WormBaseParasite"/>
        </authorList>
    </citation>
    <scope>IDENTIFICATION</scope>
</reference>
<proteinExistence type="predicted"/>
<dbReference type="WBParaSite" id="L893_g25945.t1">
    <property type="protein sequence ID" value="L893_g25945.t1"/>
    <property type="gene ID" value="L893_g25945"/>
</dbReference>
<dbReference type="AlphaFoldDB" id="A0A1I7ZF92"/>
<accession>A0A1I7ZF92</accession>
<sequence>MDSVPYDFVERTIRIVSSPNGYTPSNFTSLQGHWGRYAKRLFDETEHCELCVYVRHLPDLYYDLDGQSKVRIEDLLRKNHINVDEMKMYFDIDFDPEVEKTETETIQSILRRSNALTKLTLYGLPSPSSEVASLLESIPRVSDLSVESKVHDESAVSALVEKHAQQGCLRSLQFLNMAVPSSLFPAVRTFFENSKFFSFIGKFSRKNDFLEEDDFVKELASLFAASFKQRMSTLQGVDVEASQAFLEVFLEELGSAAEEWPGTLSTRLRPPQSIYAGSHINVNFR</sequence>
<keyword evidence="1" id="KW-1185">Reference proteome</keyword>
<name>A0A1I7ZF92_9BILA</name>
<organism evidence="1 2">
    <name type="scientific">Steinernema glaseri</name>
    <dbReference type="NCBI Taxonomy" id="37863"/>
    <lineage>
        <taxon>Eukaryota</taxon>
        <taxon>Metazoa</taxon>
        <taxon>Ecdysozoa</taxon>
        <taxon>Nematoda</taxon>
        <taxon>Chromadorea</taxon>
        <taxon>Rhabditida</taxon>
        <taxon>Tylenchina</taxon>
        <taxon>Panagrolaimomorpha</taxon>
        <taxon>Strongyloidoidea</taxon>
        <taxon>Steinernematidae</taxon>
        <taxon>Steinernema</taxon>
    </lineage>
</organism>
<evidence type="ECO:0000313" key="1">
    <source>
        <dbReference type="Proteomes" id="UP000095287"/>
    </source>
</evidence>
<dbReference type="Proteomes" id="UP000095287">
    <property type="component" value="Unplaced"/>
</dbReference>
<evidence type="ECO:0000313" key="2">
    <source>
        <dbReference type="WBParaSite" id="L893_g25945.t1"/>
    </source>
</evidence>